<dbReference type="Gene3D" id="3.80.10.10">
    <property type="entry name" value="Ribonuclease Inhibitor"/>
    <property type="match status" value="1"/>
</dbReference>
<feature type="domain" description="F-box" evidence="1">
    <location>
        <begin position="30"/>
        <end position="81"/>
    </location>
</feature>
<dbReference type="InterPro" id="IPR032675">
    <property type="entry name" value="LRR_dom_sf"/>
</dbReference>
<name>A0ABQ0LLJ2_MYCCL</name>
<dbReference type="SUPFAM" id="SSF81383">
    <property type="entry name" value="F-box domain"/>
    <property type="match status" value="1"/>
</dbReference>
<dbReference type="EMBL" id="DF847170">
    <property type="protein sequence ID" value="GAT51367.1"/>
    <property type="molecule type" value="Genomic_DNA"/>
</dbReference>
<dbReference type="InterPro" id="IPR001810">
    <property type="entry name" value="F-box_dom"/>
</dbReference>
<evidence type="ECO:0000313" key="2">
    <source>
        <dbReference type="EMBL" id="GAT51367.1"/>
    </source>
</evidence>
<dbReference type="InterPro" id="IPR036047">
    <property type="entry name" value="F-box-like_dom_sf"/>
</dbReference>
<dbReference type="Gene3D" id="1.20.1280.50">
    <property type="match status" value="1"/>
</dbReference>
<proteinExistence type="predicted"/>
<protein>
    <recommendedName>
        <fullName evidence="1">F-box domain-containing protein</fullName>
    </recommendedName>
</protein>
<reference evidence="2" key="1">
    <citation type="submission" date="2014-09" db="EMBL/GenBank/DDBJ databases">
        <title>Genome sequence of the luminous mushroom Mycena chlorophos for searching fungal bioluminescence genes.</title>
        <authorList>
            <person name="Tanaka Y."/>
            <person name="Kasuga D."/>
            <person name="Oba Y."/>
            <person name="Hase S."/>
            <person name="Sato K."/>
            <person name="Oba Y."/>
            <person name="Sakakibara Y."/>
        </authorList>
    </citation>
    <scope>NUCLEOTIDE SEQUENCE</scope>
</reference>
<evidence type="ECO:0000313" key="3">
    <source>
        <dbReference type="Proteomes" id="UP000815677"/>
    </source>
</evidence>
<dbReference type="PROSITE" id="PS50181">
    <property type="entry name" value="FBOX"/>
    <property type="match status" value="1"/>
</dbReference>
<evidence type="ECO:0000259" key="1">
    <source>
        <dbReference type="PROSITE" id="PS50181"/>
    </source>
</evidence>
<gene>
    <name evidence="2" type="ORF">MCHLO_08514</name>
</gene>
<dbReference type="Pfam" id="PF12937">
    <property type="entry name" value="F-box-like"/>
    <property type="match status" value="1"/>
</dbReference>
<keyword evidence="3" id="KW-1185">Reference proteome</keyword>
<organism evidence="2 3">
    <name type="scientific">Mycena chlorophos</name>
    <name type="common">Agaric fungus</name>
    <name type="synonym">Agaricus chlorophos</name>
    <dbReference type="NCBI Taxonomy" id="658473"/>
    <lineage>
        <taxon>Eukaryota</taxon>
        <taxon>Fungi</taxon>
        <taxon>Dikarya</taxon>
        <taxon>Basidiomycota</taxon>
        <taxon>Agaricomycotina</taxon>
        <taxon>Agaricomycetes</taxon>
        <taxon>Agaricomycetidae</taxon>
        <taxon>Agaricales</taxon>
        <taxon>Marasmiineae</taxon>
        <taxon>Mycenaceae</taxon>
        <taxon>Mycena</taxon>
    </lineage>
</organism>
<dbReference type="Proteomes" id="UP000815677">
    <property type="component" value="Unassembled WGS sequence"/>
</dbReference>
<sequence length="538" mass="58837">MASSQFLAEHAVGIPGGTADSLARLSLASKCPIDTLPNEVLVKIFRIFISNSKELPTKRLMLVSRRWNQVAGAAPELYGKIDLDKSGWSESRILGQLKRSGATPLAVCIPQLRSKTVIAPLLASTGKIPAWGLGSPAGLGASSLLESGLPSLRKLTVLGIDGSFKSLAGLTSLSLAGWHASNPDAPLIAVHDLLSMLAANPGLEHLQIAGATGLPAKESDYDSVVTVSLPHLAHLELCDRHLQFYLLLEHLLIPNTAILDLFAIDANSADAMWDTFAPLIAHLRKSGAPSAKMLRLRISGDDDFTITTHAKVRPRVMTTPGPWKDEDTMLLSIAMDPSSVPPNEKFNVLKTLLERILRPQIASITHLDLRVAEFPEGMYFRLLLNMFLFNASPERKPLTLAITSDELCLEALLTTLTAEYGSRQMGQPFRHVPDIAHIAFSIPIIDPADENHATFITQLQKILVLMCFLNAKKERVRKLTVTMHCIGCHARRIRPQVCSWNAQSFGAWERSWGVLRDVVGEFVWNKVDHSADDPSLVA</sequence>
<accession>A0ABQ0LLJ2</accession>